<evidence type="ECO:0000313" key="1">
    <source>
        <dbReference type="EMBL" id="MBS6535934.1"/>
    </source>
</evidence>
<proteinExistence type="predicted"/>
<reference evidence="1" key="1">
    <citation type="submission" date="2021-02" db="EMBL/GenBank/DDBJ databases">
        <title>Infant gut strain persistence is associated with maternal origin, phylogeny, and functional potential including surface adhesion and iron acquisition.</title>
        <authorList>
            <person name="Lou Y.C."/>
        </authorList>
    </citation>
    <scope>NUCLEOTIDE SEQUENCE</scope>
    <source>
        <strain evidence="1">L3_060_000G1_dasL3_060_000G1_metabat.metabat.86_ sub</strain>
    </source>
</reference>
<dbReference type="EMBL" id="JAGZZN010000001">
    <property type="protein sequence ID" value="MBS6535934.1"/>
    <property type="molecule type" value="Genomic_DNA"/>
</dbReference>
<dbReference type="RefSeq" id="WP_049497371.1">
    <property type="nucleotide sequence ID" value="NZ_JBCIUX010000008.1"/>
</dbReference>
<sequence>MSKLRPRPQKNYPNYNWDDLDRTIQTILSDPLYKVCHIDPSLYAIPKDEIISECISAGYTVEECEDGILNIS</sequence>
<name>A0A943XUF9_STRPA</name>
<accession>A0A943XUF9</accession>
<comment type="caution">
    <text evidence="1">The sequence shown here is derived from an EMBL/GenBank/DDBJ whole genome shotgun (WGS) entry which is preliminary data.</text>
</comment>
<evidence type="ECO:0000313" key="2">
    <source>
        <dbReference type="Proteomes" id="UP000761167"/>
    </source>
</evidence>
<protein>
    <submittedName>
        <fullName evidence="1">Uncharacterized protein</fullName>
    </submittedName>
</protein>
<gene>
    <name evidence="1" type="ORF">KH363_00125</name>
</gene>
<dbReference type="Proteomes" id="UP000761167">
    <property type="component" value="Unassembled WGS sequence"/>
</dbReference>
<dbReference type="AlphaFoldDB" id="A0A943XUF9"/>
<organism evidence="1 2">
    <name type="scientific">Streptococcus parasanguinis</name>
    <dbReference type="NCBI Taxonomy" id="1318"/>
    <lineage>
        <taxon>Bacteria</taxon>
        <taxon>Bacillati</taxon>
        <taxon>Bacillota</taxon>
        <taxon>Bacilli</taxon>
        <taxon>Lactobacillales</taxon>
        <taxon>Streptococcaceae</taxon>
        <taxon>Streptococcus</taxon>
    </lineage>
</organism>